<gene>
    <name evidence="2" type="ORF">C8N34_12350</name>
    <name evidence="1" type="ORF">C8N34_1491</name>
</gene>
<feature type="non-terminal residue" evidence="1">
    <location>
        <position position="29"/>
    </location>
</feature>
<organism evidence="1 3">
    <name type="scientific">Gemmobacter caeni</name>
    <dbReference type="NCBI Taxonomy" id="589035"/>
    <lineage>
        <taxon>Bacteria</taxon>
        <taxon>Pseudomonadati</taxon>
        <taxon>Pseudomonadota</taxon>
        <taxon>Alphaproteobacteria</taxon>
        <taxon>Rhodobacterales</taxon>
        <taxon>Paracoccaceae</taxon>
        <taxon>Gemmobacter</taxon>
    </lineage>
</organism>
<dbReference type="EMBL" id="QBKP01000023">
    <property type="protein sequence ID" value="PTX44030.1"/>
    <property type="molecule type" value="Genomic_DNA"/>
</dbReference>
<proteinExistence type="predicted"/>
<protein>
    <submittedName>
        <fullName evidence="1">Uncharacterized protein</fullName>
    </submittedName>
</protein>
<dbReference type="Proteomes" id="UP000244224">
    <property type="component" value="Unassembled WGS sequence"/>
</dbReference>
<accession>A0A2T6A1F6</accession>
<dbReference type="AlphaFoldDB" id="A0A2T6A1F6"/>
<evidence type="ECO:0000313" key="1">
    <source>
        <dbReference type="EMBL" id="PTX37637.1"/>
    </source>
</evidence>
<reference evidence="1 3" key="1">
    <citation type="submission" date="2018-04" db="EMBL/GenBank/DDBJ databases">
        <title>Genomic Encyclopedia of Archaeal and Bacterial Type Strains, Phase II (KMG-II): from individual species to whole genera.</title>
        <authorList>
            <person name="Goeker M."/>
        </authorList>
    </citation>
    <scope>NUCLEOTIDE SEQUENCE [LARGE SCALE GENOMIC DNA]</scope>
    <source>
        <strain evidence="1 3">DSM 21823</strain>
    </source>
</reference>
<evidence type="ECO:0000313" key="2">
    <source>
        <dbReference type="EMBL" id="PTX44030.1"/>
    </source>
</evidence>
<evidence type="ECO:0000313" key="3">
    <source>
        <dbReference type="Proteomes" id="UP000244224"/>
    </source>
</evidence>
<sequence length="29" mass="3454">MSVSEWFEVFEKCCDAVEVWEIFEIDVPS</sequence>
<name>A0A2T6A1F6_9RHOB</name>
<comment type="caution">
    <text evidence="1">The sequence shown here is derived from an EMBL/GenBank/DDBJ whole genome shotgun (WGS) entry which is preliminary data.</text>
</comment>
<keyword evidence="3" id="KW-1185">Reference proteome</keyword>
<dbReference type="EMBL" id="QBKP01000049">
    <property type="protein sequence ID" value="PTX37637.1"/>
    <property type="molecule type" value="Genomic_DNA"/>
</dbReference>